<keyword evidence="7" id="KW-0139">CF(1)</keyword>
<keyword evidence="6 7" id="KW-0066">ATP synthesis</keyword>
<evidence type="ECO:0000256" key="5">
    <source>
        <dbReference type="ARBA" id="ARBA00023136"/>
    </source>
</evidence>
<gene>
    <name evidence="7" type="primary">atpH</name>
    <name evidence="8" type="ORF">C7U55_08920</name>
</gene>
<dbReference type="SUPFAM" id="SSF47928">
    <property type="entry name" value="N-terminal domain of the delta subunit of the F1F0-ATP synthase"/>
    <property type="match status" value="1"/>
</dbReference>
<name>A0A2T3FWY9_9FIRM</name>
<keyword evidence="3 7" id="KW-0375">Hydrogen ion transport</keyword>
<evidence type="ECO:0000256" key="7">
    <source>
        <dbReference type="HAMAP-Rule" id="MF_01416"/>
    </source>
</evidence>
<dbReference type="InterPro" id="IPR026015">
    <property type="entry name" value="ATP_synth_OSCP/delta_N_sf"/>
</dbReference>
<dbReference type="InterPro" id="IPR000711">
    <property type="entry name" value="ATPase_OSCP/dsu"/>
</dbReference>
<dbReference type="GO" id="GO:0046933">
    <property type="term" value="F:proton-transporting ATP synthase activity, rotational mechanism"/>
    <property type="evidence" value="ECO:0007669"/>
    <property type="project" value="UniProtKB-UniRule"/>
</dbReference>
<dbReference type="Proteomes" id="UP000241201">
    <property type="component" value="Unassembled WGS sequence"/>
</dbReference>
<keyword evidence="7" id="KW-1003">Cell membrane</keyword>
<keyword evidence="5 7" id="KW-0472">Membrane</keyword>
<organism evidence="8 9">
    <name type="scientific">Faecalibacillus faecis</name>
    <dbReference type="NCBI Taxonomy" id="1982628"/>
    <lineage>
        <taxon>Bacteria</taxon>
        <taxon>Bacillati</taxon>
        <taxon>Bacillota</taxon>
        <taxon>Erysipelotrichia</taxon>
        <taxon>Erysipelotrichales</taxon>
        <taxon>Coprobacillaceae</taxon>
        <taxon>Faecalibacillus</taxon>
    </lineage>
</organism>
<comment type="subcellular location">
    <subcellularLocation>
        <location evidence="7">Cell membrane</location>
        <topology evidence="7">Peripheral membrane protein</topology>
    </subcellularLocation>
    <subcellularLocation>
        <location evidence="1">Membrane</location>
    </subcellularLocation>
</comment>
<evidence type="ECO:0000256" key="4">
    <source>
        <dbReference type="ARBA" id="ARBA00023065"/>
    </source>
</evidence>
<dbReference type="NCBIfam" id="NF009975">
    <property type="entry name" value="PRK13436.1"/>
    <property type="match status" value="1"/>
</dbReference>
<evidence type="ECO:0000256" key="1">
    <source>
        <dbReference type="ARBA" id="ARBA00004370"/>
    </source>
</evidence>
<proteinExistence type="inferred from homology"/>
<evidence type="ECO:0000256" key="2">
    <source>
        <dbReference type="ARBA" id="ARBA00022448"/>
    </source>
</evidence>
<keyword evidence="9" id="KW-1185">Reference proteome</keyword>
<keyword evidence="4 7" id="KW-0406">Ion transport</keyword>
<dbReference type="Pfam" id="PF00213">
    <property type="entry name" value="OSCP"/>
    <property type="match status" value="1"/>
</dbReference>
<dbReference type="AlphaFoldDB" id="A0A2T3FWY9"/>
<dbReference type="NCBIfam" id="TIGR01145">
    <property type="entry name" value="ATP_synt_delta"/>
    <property type="match status" value="1"/>
</dbReference>
<keyword evidence="2 7" id="KW-0813">Transport</keyword>
<reference evidence="9" key="1">
    <citation type="submission" date="2018-03" db="EMBL/GenBank/DDBJ databases">
        <title>Lachnoclostridium SNUG30370 gen.nov., sp.nov., isolated from human faeces.</title>
        <authorList>
            <person name="Seo B."/>
            <person name="Jeon K."/>
            <person name="Ko G."/>
        </authorList>
    </citation>
    <scope>NUCLEOTIDE SEQUENCE [LARGE SCALE GENOMIC DNA]</scope>
    <source>
        <strain evidence="9">SNUG30370</strain>
    </source>
</reference>
<evidence type="ECO:0000313" key="8">
    <source>
        <dbReference type="EMBL" id="PST39780.1"/>
    </source>
</evidence>
<dbReference type="NCBIfam" id="NF004403">
    <property type="entry name" value="PRK05758.2-4"/>
    <property type="match status" value="1"/>
</dbReference>
<comment type="caution">
    <text evidence="8">The sequence shown here is derived from an EMBL/GenBank/DDBJ whole genome shotgun (WGS) entry which is preliminary data.</text>
</comment>
<comment type="function">
    <text evidence="7">This protein is part of the stalk that links CF(0) to CF(1). It either transmits conformational changes from CF(0) to CF(1) or is implicated in proton conduction.</text>
</comment>
<dbReference type="GeneID" id="77471210"/>
<accession>A0A2T3FWY9</accession>
<dbReference type="EMBL" id="PYLP01000011">
    <property type="protein sequence ID" value="PST39780.1"/>
    <property type="molecule type" value="Genomic_DNA"/>
</dbReference>
<evidence type="ECO:0000256" key="6">
    <source>
        <dbReference type="ARBA" id="ARBA00023310"/>
    </source>
</evidence>
<evidence type="ECO:0000256" key="3">
    <source>
        <dbReference type="ARBA" id="ARBA00022781"/>
    </source>
</evidence>
<dbReference type="HAMAP" id="MF_01416">
    <property type="entry name" value="ATP_synth_delta_bact"/>
    <property type="match status" value="1"/>
</dbReference>
<evidence type="ECO:0000313" key="9">
    <source>
        <dbReference type="Proteomes" id="UP000241201"/>
    </source>
</evidence>
<protein>
    <recommendedName>
        <fullName evidence="7">ATP synthase subunit delta</fullName>
    </recommendedName>
    <alternativeName>
        <fullName evidence="7">ATP synthase F(1) sector subunit delta</fullName>
    </alternativeName>
    <alternativeName>
        <fullName evidence="7">F-type ATPase subunit delta</fullName>
        <shortName evidence="7">F-ATPase subunit delta</shortName>
    </alternativeName>
</protein>
<sequence length="177" mass="20486">MSVIGDRYAESLFDLAKEENKVTQYLDDIKLVGEVLGSDPQIVQFFNHVLIENEKKIQLLDQSFKGNVDQYVLNFLKLLVQSRRIRYIDDIIKSYINLSNQYLGIEEGTIYTPYKLTDQQIQDIEKAISKKENKKVILKLSIDSSLLGGIKVQIANRIYDGTIKNKVEMLKKELLRK</sequence>
<comment type="function">
    <text evidence="7">F(1)F(0) ATP synthase produces ATP from ADP in the presence of a proton or sodium gradient. F-type ATPases consist of two structural domains, F(1) containing the extramembraneous catalytic core and F(0) containing the membrane proton channel, linked together by a central stalk and a peripheral stalk. During catalysis, ATP synthesis in the catalytic domain of F(1) is coupled via a rotary mechanism of the central stalk subunits to proton translocation.</text>
</comment>
<dbReference type="RefSeq" id="WP_106988270.1">
    <property type="nucleotide sequence ID" value="NZ_PYLP01000011.1"/>
</dbReference>
<dbReference type="PANTHER" id="PTHR11910">
    <property type="entry name" value="ATP SYNTHASE DELTA CHAIN"/>
    <property type="match status" value="1"/>
</dbReference>
<dbReference type="PRINTS" id="PR00125">
    <property type="entry name" value="ATPASEDELTA"/>
</dbReference>
<dbReference type="GO" id="GO:0005886">
    <property type="term" value="C:plasma membrane"/>
    <property type="evidence" value="ECO:0007669"/>
    <property type="project" value="UniProtKB-SubCell"/>
</dbReference>
<dbReference type="GO" id="GO:0045259">
    <property type="term" value="C:proton-transporting ATP synthase complex"/>
    <property type="evidence" value="ECO:0007669"/>
    <property type="project" value="UniProtKB-KW"/>
</dbReference>
<dbReference type="Gene3D" id="1.10.520.20">
    <property type="entry name" value="N-terminal domain of the delta subunit of the F1F0-ATP synthase"/>
    <property type="match status" value="1"/>
</dbReference>
<comment type="similarity">
    <text evidence="7">Belongs to the ATPase delta chain family.</text>
</comment>